<evidence type="ECO:0000256" key="1">
    <source>
        <dbReference type="SAM" id="MobiDB-lite"/>
    </source>
</evidence>
<protein>
    <recommendedName>
        <fullName evidence="2">eCIS core domain-containing protein</fullName>
    </recommendedName>
</protein>
<evidence type="ECO:0000313" key="4">
    <source>
        <dbReference type="Proteomes" id="UP000287394"/>
    </source>
</evidence>
<organism evidence="3 4">
    <name type="scientific">Capsulimonas corticalis</name>
    <dbReference type="NCBI Taxonomy" id="2219043"/>
    <lineage>
        <taxon>Bacteria</taxon>
        <taxon>Bacillati</taxon>
        <taxon>Armatimonadota</taxon>
        <taxon>Armatimonadia</taxon>
        <taxon>Capsulimonadales</taxon>
        <taxon>Capsulimonadaceae</taxon>
        <taxon>Capsulimonas</taxon>
    </lineage>
</organism>
<dbReference type="Pfam" id="PF13699">
    <property type="entry name" value="eCIS_core"/>
    <property type="match status" value="1"/>
</dbReference>
<keyword evidence="4" id="KW-1185">Reference proteome</keyword>
<dbReference type="AlphaFoldDB" id="A0A402CWW8"/>
<proteinExistence type="predicted"/>
<gene>
    <name evidence="3" type="ORF">CCAX7_63240</name>
</gene>
<dbReference type="EMBL" id="AP025739">
    <property type="protein sequence ID" value="BDI34273.1"/>
    <property type="molecule type" value="Genomic_DNA"/>
</dbReference>
<dbReference type="KEGG" id="ccot:CCAX7_63240"/>
<feature type="region of interest" description="Disordered" evidence="1">
    <location>
        <begin position="194"/>
        <end position="230"/>
    </location>
</feature>
<accession>A0A402CWW8</accession>
<dbReference type="InterPro" id="IPR025295">
    <property type="entry name" value="eCIS_core_dom"/>
</dbReference>
<dbReference type="Proteomes" id="UP000287394">
    <property type="component" value="Chromosome"/>
</dbReference>
<feature type="domain" description="eCIS core" evidence="2">
    <location>
        <begin position="60"/>
        <end position="135"/>
    </location>
</feature>
<reference evidence="3 4" key="1">
    <citation type="journal article" date="2019" name="Int. J. Syst. Evol. Microbiol.">
        <title>Capsulimonas corticalis gen. nov., sp. nov., an aerobic capsulated bacterium, of a novel bacterial order, Capsulimonadales ord. nov., of the class Armatimonadia of the phylum Armatimonadetes.</title>
        <authorList>
            <person name="Li J."/>
            <person name="Kudo C."/>
            <person name="Tonouchi A."/>
        </authorList>
    </citation>
    <scope>NUCLEOTIDE SEQUENCE [LARGE SCALE GENOMIC DNA]</scope>
    <source>
        <strain evidence="3 4">AX-7</strain>
    </source>
</reference>
<dbReference type="OrthoDB" id="9153660at2"/>
<evidence type="ECO:0000259" key="2">
    <source>
        <dbReference type="Pfam" id="PF13699"/>
    </source>
</evidence>
<evidence type="ECO:0000313" key="3">
    <source>
        <dbReference type="EMBL" id="BDI34273.1"/>
    </source>
</evidence>
<sequence length="256" mass="27156">MAAPIVANLESDAVAKAWRKSDLGLARRVSGSASGSGRGADDPETVRADLRRRGGGGAALDSGLRSRLGRFAGFDPGAARLHWGSVAAEAARRLRAEAFTIGHDVFFGEGRYDPVSARGLALIAHELTHVRQQTAALATQVRYWTPQGGDAMEREAQRAAAEAQADAEEVSDGASRALPIQREMAAPKPSMAFALPAPAPVSGTPEPSQTATEERGGKATPNTQQPDARAVADRVYDLMRQEVIQGRRRGLQSARR</sequence>
<name>A0A402CWW8_9BACT</name>